<feature type="signal peptide" evidence="1">
    <location>
        <begin position="1"/>
        <end position="21"/>
    </location>
</feature>
<dbReference type="InParanoid" id="H2P788"/>
<keyword evidence="1" id="KW-0732">Signal</keyword>
<feature type="chain" id="PRO_5003568487" evidence="1">
    <location>
        <begin position="22"/>
        <end position="101"/>
    </location>
</feature>
<dbReference type="OMA" id="KIVTYPW"/>
<accession>H2P788</accession>
<dbReference type="Proteomes" id="UP000001595">
    <property type="component" value="Chromosome 2B"/>
</dbReference>
<dbReference type="GeneTree" id="ENSGT00910000148615"/>
<dbReference type="AlphaFoldDB" id="H2P788"/>
<proteinExistence type="predicted"/>
<sequence length="101" mass="10643">MGKIVTYPWVLFPVLPHGLCPSCVLCPAGCTSAPCGSLPLSLSKCPEPLSPTAAPLYPGSAALLLHDVRLLTADGGMNVDASFTALRQHPEQYWSPEQAPD</sequence>
<dbReference type="HOGENOM" id="CLU_2290792_0_0_1"/>
<reference evidence="2" key="2">
    <citation type="submission" date="2025-08" db="UniProtKB">
        <authorList>
            <consortium name="Ensembl"/>
        </authorList>
    </citation>
    <scope>IDENTIFICATION</scope>
</reference>
<reference evidence="2" key="3">
    <citation type="submission" date="2025-09" db="UniProtKB">
        <authorList>
            <consortium name="Ensembl"/>
        </authorList>
    </citation>
    <scope>IDENTIFICATION</scope>
</reference>
<evidence type="ECO:0000313" key="3">
    <source>
        <dbReference type="Proteomes" id="UP000001595"/>
    </source>
</evidence>
<name>H2P788_PONAB</name>
<keyword evidence="3" id="KW-1185">Reference proteome</keyword>
<protein>
    <submittedName>
        <fullName evidence="2">Uncharacterized protein</fullName>
    </submittedName>
</protein>
<evidence type="ECO:0000256" key="1">
    <source>
        <dbReference type="SAM" id="SignalP"/>
    </source>
</evidence>
<dbReference type="Ensembl" id="ENSPPYT00000014809.2">
    <property type="protein sequence ID" value="ENSPPYP00000014229.1"/>
    <property type="gene ID" value="ENSPPYG00000012753.2"/>
</dbReference>
<organism evidence="2 3">
    <name type="scientific">Pongo abelii</name>
    <name type="common">Sumatran orangutan</name>
    <name type="synonym">Pongo pygmaeus abelii</name>
    <dbReference type="NCBI Taxonomy" id="9601"/>
    <lineage>
        <taxon>Eukaryota</taxon>
        <taxon>Metazoa</taxon>
        <taxon>Chordata</taxon>
        <taxon>Craniata</taxon>
        <taxon>Vertebrata</taxon>
        <taxon>Euteleostomi</taxon>
        <taxon>Mammalia</taxon>
        <taxon>Eutheria</taxon>
        <taxon>Euarchontoglires</taxon>
        <taxon>Primates</taxon>
        <taxon>Haplorrhini</taxon>
        <taxon>Catarrhini</taxon>
        <taxon>Hominidae</taxon>
        <taxon>Pongo</taxon>
    </lineage>
</organism>
<reference evidence="2 3" key="1">
    <citation type="submission" date="2008-02" db="EMBL/GenBank/DDBJ databases">
        <title>A 6x draft sequence assembly of the Pongo pygmaeus abelii genome.</title>
        <authorList>
            <person name="Wilson R.K."/>
            <person name="Mardis E."/>
        </authorList>
    </citation>
    <scope>NUCLEOTIDE SEQUENCE [LARGE SCALE GENOMIC DNA]</scope>
</reference>
<evidence type="ECO:0000313" key="2">
    <source>
        <dbReference type="Ensembl" id="ENSPPYP00000014229.1"/>
    </source>
</evidence>